<dbReference type="Proteomes" id="UP001470023">
    <property type="component" value="Unassembled WGS sequence"/>
</dbReference>
<accession>A0ABV1UL90</accession>
<dbReference type="EMBL" id="JBEPAZ010000123">
    <property type="protein sequence ID" value="MER6434499.1"/>
    <property type="molecule type" value="Genomic_DNA"/>
</dbReference>
<feature type="region of interest" description="Disordered" evidence="1">
    <location>
        <begin position="59"/>
        <end position="86"/>
    </location>
</feature>
<proteinExistence type="predicted"/>
<name>A0ABV1UL90_9ACTN</name>
<comment type="caution">
    <text evidence="2">The sequence shown here is derived from an EMBL/GenBank/DDBJ whole genome shotgun (WGS) entry which is preliminary data.</text>
</comment>
<organism evidence="2 3">
    <name type="scientific">Streptomyces sp. 900105245</name>
    <dbReference type="NCBI Taxonomy" id="3154379"/>
    <lineage>
        <taxon>Bacteria</taxon>
        <taxon>Bacillati</taxon>
        <taxon>Actinomycetota</taxon>
        <taxon>Actinomycetes</taxon>
        <taxon>Kitasatosporales</taxon>
        <taxon>Streptomycetaceae</taxon>
        <taxon>Streptomyces</taxon>
    </lineage>
</organism>
<sequence>MISENVAKLSGAGVAGAIVNDQFLKELVAWAQADGLQMTGESGLLRQLTKRLLESALEGEKMDHPGYDRHDPAGKYGGNARNSKRSATSRFVEFTVRIG</sequence>
<keyword evidence="3" id="KW-1185">Reference proteome</keyword>
<dbReference type="RefSeq" id="WP_352066315.1">
    <property type="nucleotide sequence ID" value="NZ_JBEPAZ010000123.1"/>
</dbReference>
<evidence type="ECO:0000313" key="2">
    <source>
        <dbReference type="EMBL" id="MER6434499.1"/>
    </source>
</evidence>
<evidence type="ECO:0000313" key="3">
    <source>
        <dbReference type="Proteomes" id="UP001470023"/>
    </source>
</evidence>
<reference evidence="2 3" key="1">
    <citation type="submission" date="2024-06" db="EMBL/GenBank/DDBJ databases">
        <title>The Natural Products Discovery Center: Release of the First 8490 Sequenced Strains for Exploring Actinobacteria Biosynthetic Diversity.</title>
        <authorList>
            <person name="Kalkreuter E."/>
            <person name="Kautsar S.A."/>
            <person name="Yang D."/>
            <person name="Bader C.D."/>
            <person name="Teijaro C.N."/>
            <person name="Fluegel L."/>
            <person name="Davis C.M."/>
            <person name="Simpson J.R."/>
            <person name="Lauterbach L."/>
            <person name="Steele A.D."/>
            <person name="Gui C."/>
            <person name="Meng S."/>
            <person name="Li G."/>
            <person name="Viehrig K."/>
            <person name="Ye F."/>
            <person name="Su P."/>
            <person name="Kiefer A.F."/>
            <person name="Nichols A."/>
            <person name="Cepeda A.J."/>
            <person name="Yan W."/>
            <person name="Fan B."/>
            <person name="Jiang Y."/>
            <person name="Adhikari A."/>
            <person name="Zheng C.-J."/>
            <person name="Schuster L."/>
            <person name="Cowan T.M."/>
            <person name="Smanski M.J."/>
            <person name="Chevrette M.G."/>
            <person name="De Carvalho L.P.S."/>
            <person name="Shen B."/>
        </authorList>
    </citation>
    <scope>NUCLEOTIDE SEQUENCE [LARGE SCALE GENOMIC DNA]</scope>
    <source>
        <strain evidence="2 3">NPDC001166</strain>
    </source>
</reference>
<evidence type="ECO:0008006" key="4">
    <source>
        <dbReference type="Google" id="ProtNLM"/>
    </source>
</evidence>
<gene>
    <name evidence="2" type="ORF">ABT272_43940</name>
</gene>
<evidence type="ECO:0000256" key="1">
    <source>
        <dbReference type="SAM" id="MobiDB-lite"/>
    </source>
</evidence>
<feature type="compositionally biased region" description="Basic and acidic residues" evidence="1">
    <location>
        <begin position="59"/>
        <end position="73"/>
    </location>
</feature>
<protein>
    <recommendedName>
        <fullName evidence="4">Transposase</fullName>
    </recommendedName>
</protein>